<evidence type="ECO:0000256" key="6">
    <source>
        <dbReference type="ARBA" id="ARBA00022801"/>
    </source>
</evidence>
<dbReference type="GO" id="GO:0016787">
    <property type="term" value="F:hydrolase activity"/>
    <property type="evidence" value="ECO:0007669"/>
    <property type="project" value="UniProtKB-KW"/>
</dbReference>
<evidence type="ECO:0000256" key="7">
    <source>
        <dbReference type="ARBA" id="ARBA00022806"/>
    </source>
</evidence>
<keyword evidence="9" id="KW-0234">DNA repair</keyword>
<evidence type="ECO:0000313" key="14">
    <source>
        <dbReference type="EMBL" id="KAL3842593.1"/>
    </source>
</evidence>
<dbReference type="InterPro" id="IPR058768">
    <property type="entry name" value="MCM9_N"/>
</dbReference>
<proteinExistence type="inferred from homology"/>
<dbReference type="EC" id="3.6.4.12" evidence="3"/>
<dbReference type="Gene3D" id="3.40.50.300">
    <property type="entry name" value="P-loop containing nucleotide triphosphate hydrolases"/>
    <property type="match status" value="1"/>
</dbReference>
<evidence type="ECO:0000259" key="13">
    <source>
        <dbReference type="PROSITE" id="PS50051"/>
    </source>
</evidence>
<evidence type="ECO:0000256" key="1">
    <source>
        <dbReference type="ARBA" id="ARBA00004123"/>
    </source>
</evidence>
<evidence type="ECO:0000256" key="12">
    <source>
        <dbReference type="ARBA" id="ARBA00047995"/>
    </source>
</evidence>
<evidence type="ECO:0000256" key="9">
    <source>
        <dbReference type="ARBA" id="ARBA00023204"/>
    </source>
</evidence>
<sequence length="270" mass="30331">MKVCDSLLTSSQKTLPLFDQALIEAQSALLESTKDKQHMKLKKNVHARIMCLPICPELTRTCVPRTSDVGSFLSADIEQCFSACKPLKCPNEACNAVNFVPVNDKGSQPVKCRNYQEVKIQEQVQKLAMGTIPRSMWVVLEDDLVDGCKAGDDVIICGTVMRRWRSVSAENRCDIEIFIRANHVQVMNEQRNTVLITQDIKDEISQFWEKHKYQPLTARNHILASLCPQVYGLYVVKLAVAMVLARGVQRVDESGTCVRGEIHMLLVGDP</sequence>
<keyword evidence="7" id="KW-0347">Helicase</keyword>
<feature type="domain" description="MCM C-terminal AAA(+) ATPase" evidence="13">
    <location>
        <begin position="218"/>
        <end position="270"/>
    </location>
</feature>
<dbReference type="AlphaFoldDB" id="A0ABD3U260"/>
<dbReference type="InterPro" id="IPR033762">
    <property type="entry name" value="MCM_OB"/>
</dbReference>
<evidence type="ECO:0000256" key="3">
    <source>
        <dbReference type="ARBA" id="ARBA00012551"/>
    </source>
</evidence>
<dbReference type="Proteomes" id="UP001634394">
    <property type="component" value="Unassembled WGS sequence"/>
</dbReference>
<gene>
    <name evidence="14" type="ORF">ACJMK2_020587</name>
</gene>
<keyword evidence="8" id="KW-0067">ATP-binding</keyword>
<dbReference type="InterPro" id="IPR001208">
    <property type="entry name" value="MCM_dom"/>
</dbReference>
<comment type="similarity">
    <text evidence="2">Belongs to the MCM family.</text>
</comment>
<dbReference type="PROSITE" id="PS50051">
    <property type="entry name" value="MCM_2"/>
    <property type="match status" value="1"/>
</dbReference>
<dbReference type="InterPro" id="IPR027417">
    <property type="entry name" value="P-loop_NTPase"/>
</dbReference>
<dbReference type="Gene3D" id="2.40.50.140">
    <property type="entry name" value="Nucleic acid-binding proteins"/>
    <property type="match status" value="1"/>
</dbReference>
<dbReference type="PANTHER" id="PTHR11630:SF48">
    <property type="entry name" value="DNA HELICASE MCM9"/>
    <property type="match status" value="1"/>
</dbReference>
<dbReference type="Pfam" id="PF17207">
    <property type="entry name" value="MCM_OB"/>
    <property type="match status" value="1"/>
</dbReference>
<evidence type="ECO:0000256" key="4">
    <source>
        <dbReference type="ARBA" id="ARBA00022741"/>
    </source>
</evidence>
<evidence type="ECO:0000313" key="15">
    <source>
        <dbReference type="Proteomes" id="UP001634394"/>
    </source>
</evidence>
<dbReference type="InterPro" id="IPR031327">
    <property type="entry name" value="MCM"/>
</dbReference>
<reference evidence="14 15" key="1">
    <citation type="submission" date="2024-11" db="EMBL/GenBank/DDBJ databases">
        <title>Chromosome-level genome assembly of the freshwater bivalve Anodonta woodiana.</title>
        <authorList>
            <person name="Chen X."/>
        </authorList>
    </citation>
    <scope>NUCLEOTIDE SEQUENCE [LARGE SCALE GENOMIC DNA]</scope>
    <source>
        <strain evidence="14">MN2024</strain>
        <tissue evidence="14">Gills</tissue>
    </source>
</reference>
<dbReference type="PANTHER" id="PTHR11630">
    <property type="entry name" value="DNA REPLICATION LICENSING FACTOR MCM FAMILY MEMBER"/>
    <property type="match status" value="1"/>
</dbReference>
<keyword evidence="5" id="KW-0227">DNA damage</keyword>
<dbReference type="Pfam" id="PF26066">
    <property type="entry name" value="MCM9_N"/>
    <property type="match status" value="1"/>
</dbReference>
<dbReference type="GO" id="GO:0003678">
    <property type="term" value="F:DNA helicase activity"/>
    <property type="evidence" value="ECO:0007669"/>
    <property type="project" value="UniProtKB-EC"/>
</dbReference>
<keyword evidence="15" id="KW-1185">Reference proteome</keyword>
<dbReference type="Pfam" id="PF00493">
    <property type="entry name" value="MCM"/>
    <property type="match status" value="1"/>
</dbReference>
<protein>
    <recommendedName>
        <fullName evidence="11">DNA helicase MCM9</fullName>
        <ecNumber evidence="3">3.6.4.12</ecNumber>
    </recommendedName>
</protein>
<keyword evidence="6" id="KW-0378">Hydrolase</keyword>
<evidence type="ECO:0000256" key="8">
    <source>
        <dbReference type="ARBA" id="ARBA00022840"/>
    </source>
</evidence>
<feature type="non-terminal residue" evidence="14">
    <location>
        <position position="270"/>
    </location>
</feature>
<comment type="subcellular location">
    <subcellularLocation>
        <location evidence="1">Nucleus</location>
    </subcellularLocation>
</comment>
<dbReference type="InterPro" id="IPR012340">
    <property type="entry name" value="NA-bd_OB-fold"/>
</dbReference>
<dbReference type="GO" id="GO:0005524">
    <property type="term" value="F:ATP binding"/>
    <property type="evidence" value="ECO:0007669"/>
    <property type="project" value="UniProtKB-KW"/>
</dbReference>
<dbReference type="GO" id="GO:0005634">
    <property type="term" value="C:nucleus"/>
    <property type="evidence" value="ECO:0007669"/>
    <property type="project" value="UniProtKB-SubCell"/>
</dbReference>
<dbReference type="SUPFAM" id="SSF50249">
    <property type="entry name" value="Nucleic acid-binding proteins"/>
    <property type="match status" value="1"/>
</dbReference>
<name>A0ABD3U260_SINWO</name>
<comment type="caution">
    <text evidence="14">The sequence shown here is derived from an EMBL/GenBank/DDBJ whole genome shotgun (WGS) entry which is preliminary data.</text>
</comment>
<organism evidence="14 15">
    <name type="scientific">Sinanodonta woodiana</name>
    <name type="common">Chinese pond mussel</name>
    <name type="synonym">Anodonta woodiana</name>
    <dbReference type="NCBI Taxonomy" id="1069815"/>
    <lineage>
        <taxon>Eukaryota</taxon>
        <taxon>Metazoa</taxon>
        <taxon>Spiralia</taxon>
        <taxon>Lophotrochozoa</taxon>
        <taxon>Mollusca</taxon>
        <taxon>Bivalvia</taxon>
        <taxon>Autobranchia</taxon>
        <taxon>Heteroconchia</taxon>
        <taxon>Palaeoheterodonta</taxon>
        <taxon>Unionida</taxon>
        <taxon>Unionoidea</taxon>
        <taxon>Unionidae</taxon>
        <taxon>Unioninae</taxon>
        <taxon>Sinanodonta</taxon>
    </lineage>
</organism>
<keyword evidence="4" id="KW-0547">Nucleotide-binding</keyword>
<dbReference type="GO" id="GO:0006281">
    <property type="term" value="P:DNA repair"/>
    <property type="evidence" value="ECO:0007669"/>
    <property type="project" value="UniProtKB-KW"/>
</dbReference>
<evidence type="ECO:0000256" key="2">
    <source>
        <dbReference type="ARBA" id="ARBA00008010"/>
    </source>
</evidence>
<comment type="catalytic activity">
    <reaction evidence="12">
        <text>ATP + H2O = ADP + phosphate + H(+)</text>
        <dbReference type="Rhea" id="RHEA:13065"/>
        <dbReference type="ChEBI" id="CHEBI:15377"/>
        <dbReference type="ChEBI" id="CHEBI:15378"/>
        <dbReference type="ChEBI" id="CHEBI:30616"/>
        <dbReference type="ChEBI" id="CHEBI:43474"/>
        <dbReference type="ChEBI" id="CHEBI:456216"/>
        <dbReference type="EC" id="3.6.4.12"/>
    </reaction>
</comment>
<accession>A0ABD3U260</accession>
<dbReference type="EMBL" id="JBJQND010000017">
    <property type="protein sequence ID" value="KAL3842593.1"/>
    <property type="molecule type" value="Genomic_DNA"/>
</dbReference>
<keyword evidence="10" id="KW-0539">Nucleus</keyword>
<evidence type="ECO:0000256" key="5">
    <source>
        <dbReference type="ARBA" id="ARBA00022763"/>
    </source>
</evidence>
<evidence type="ECO:0000256" key="11">
    <source>
        <dbReference type="ARBA" id="ARBA00041085"/>
    </source>
</evidence>
<evidence type="ECO:0000256" key="10">
    <source>
        <dbReference type="ARBA" id="ARBA00023242"/>
    </source>
</evidence>